<name>A0A8T1KAX4_9STRA</name>
<dbReference type="EMBL" id="RCMV01000456">
    <property type="protein sequence ID" value="KAG3216904.1"/>
    <property type="molecule type" value="Genomic_DNA"/>
</dbReference>
<gene>
    <name evidence="2" type="ORF">PC129_g12258</name>
</gene>
<feature type="compositionally biased region" description="Basic and acidic residues" evidence="1">
    <location>
        <begin position="60"/>
        <end position="79"/>
    </location>
</feature>
<organism evidence="2 3">
    <name type="scientific">Phytophthora cactorum</name>
    <dbReference type="NCBI Taxonomy" id="29920"/>
    <lineage>
        <taxon>Eukaryota</taxon>
        <taxon>Sar</taxon>
        <taxon>Stramenopiles</taxon>
        <taxon>Oomycota</taxon>
        <taxon>Peronosporomycetes</taxon>
        <taxon>Peronosporales</taxon>
        <taxon>Peronosporaceae</taxon>
        <taxon>Phytophthora</taxon>
    </lineage>
</organism>
<comment type="caution">
    <text evidence="2">The sequence shown here is derived from an EMBL/GenBank/DDBJ whole genome shotgun (WGS) entry which is preliminary data.</text>
</comment>
<evidence type="ECO:0000256" key="1">
    <source>
        <dbReference type="SAM" id="MobiDB-lite"/>
    </source>
</evidence>
<evidence type="ECO:0000313" key="3">
    <source>
        <dbReference type="Proteomes" id="UP000760860"/>
    </source>
</evidence>
<accession>A0A8T1KAX4</accession>
<reference evidence="2" key="1">
    <citation type="submission" date="2018-05" db="EMBL/GenBank/DDBJ databases">
        <title>Effector identification in a new, highly contiguous assembly of the strawberry crown rot pathogen Phytophthora cactorum.</title>
        <authorList>
            <person name="Armitage A.D."/>
            <person name="Nellist C.F."/>
            <person name="Bates H."/>
            <person name="Vickerstaff R.J."/>
            <person name="Harrison R.J."/>
        </authorList>
    </citation>
    <scope>NUCLEOTIDE SEQUENCE</scope>
    <source>
        <strain evidence="2">P421</strain>
    </source>
</reference>
<proteinExistence type="predicted"/>
<feature type="compositionally biased region" description="Low complexity" evidence="1">
    <location>
        <begin position="132"/>
        <end position="148"/>
    </location>
</feature>
<feature type="compositionally biased region" description="Basic and acidic residues" evidence="1">
    <location>
        <begin position="86"/>
        <end position="95"/>
    </location>
</feature>
<dbReference type="AlphaFoldDB" id="A0A8T1KAX4"/>
<protein>
    <submittedName>
        <fullName evidence="2">Uncharacterized protein</fullName>
    </submittedName>
</protein>
<feature type="region of interest" description="Disordered" evidence="1">
    <location>
        <begin position="127"/>
        <end position="212"/>
    </location>
</feature>
<feature type="compositionally biased region" description="Basic residues" evidence="1">
    <location>
        <begin position="171"/>
        <end position="180"/>
    </location>
</feature>
<evidence type="ECO:0000313" key="2">
    <source>
        <dbReference type="EMBL" id="KAG3216904.1"/>
    </source>
</evidence>
<feature type="compositionally biased region" description="Basic and acidic residues" evidence="1">
    <location>
        <begin position="182"/>
        <end position="198"/>
    </location>
</feature>
<dbReference type="VEuPathDB" id="FungiDB:PC110_g411"/>
<dbReference type="Proteomes" id="UP000760860">
    <property type="component" value="Unassembled WGS sequence"/>
</dbReference>
<sequence length="212" mass="24426">MRDLGRLRLTDIRELEEVLVDLPKGEERLVARGAIQQSWSVGDSYRRGDTRSRSRSRSKSRAEQDRSNHRKRRDYDSLDRRKRREQGRPREDMRRASRVTFADAAEQDWVAELNGRRCKASRATVRRDASSVDDFVSSCSDGSSSSDSLRQLAAAIKSERRSIAEGTYTRNNHRPRRNKQTGRGDDRERREVERGGRENRRRSFGPCAACGG</sequence>
<feature type="region of interest" description="Disordered" evidence="1">
    <location>
        <begin position="42"/>
        <end position="99"/>
    </location>
</feature>